<dbReference type="AlphaFoldDB" id="A0A1T5CZT4"/>
<gene>
    <name evidence="2" type="ORF">SAMN02745120_2509</name>
</gene>
<dbReference type="OrthoDB" id="45544at2"/>
<proteinExistence type="predicted"/>
<dbReference type="PANTHER" id="PTHR36444">
    <property type="entry name" value="TRANSCRIPTIONAL REGULATOR PROTEIN YOBU-RELATED"/>
    <property type="match status" value="1"/>
</dbReference>
<dbReference type="RefSeq" id="WP_079590282.1">
    <property type="nucleotide sequence ID" value="NZ_FUYN01000006.1"/>
</dbReference>
<name>A0A1T5CZT4_9FIRM</name>
<dbReference type="Gene3D" id="3.20.80.10">
    <property type="entry name" value="Regulatory factor, effector binding domain"/>
    <property type="match status" value="1"/>
</dbReference>
<dbReference type="InterPro" id="IPR053182">
    <property type="entry name" value="YobU-like_regulator"/>
</dbReference>
<keyword evidence="3" id="KW-1185">Reference proteome</keyword>
<dbReference type="InterPro" id="IPR010499">
    <property type="entry name" value="AraC_E-bd"/>
</dbReference>
<evidence type="ECO:0000313" key="2">
    <source>
        <dbReference type="EMBL" id="SKB64992.1"/>
    </source>
</evidence>
<dbReference type="Proteomes" id="UP000243406">
    <property type="component" value="Unassembled WGS sequence"/>
</dbReference>
<feature type="domain" description="AraC effector-binding" evidence="1">
    <location>
        <begin position="1"/>
        <end position="149"/>
    </location>
</feature>
<dbReference type="PANTHER" id="PTHR36444:SF2">
    <property type="entry name" value="TRANSCRIPTIONAL REGULATOR PROTEIN YOBU-RELATED"/>
    <property type="match status" value="1"/>
</dbReference>
<accession>A0A1T5CZT4</accession>
<dbReference type="Pfam" id="PF14526">
    <property type="entry name" value="Cass2"/>
    <property type="match status" value="1"/>
</dbReference>
<dbReference type="EMBL" id="FUYN01000006">
    <property type="protein sequence ID" value="SKB64992.1"/>
    <property type="molecule type" value="Genomic_DNA"/>
</dbReference>
<protein>
    <submittedName>
        <fullName evidence="2">AraC family transcriptional regulator</fullName>
    </submittedName>
</protein>
<dbReference type="SMART" id="SM00871">
    <property type="entry name" value="AraC_E_bind"/>
    <property type="match status" value="1"/>
</dbReference>
<evidence type="ECO:0000259" key="1">
    <source>
        <dbReference type="SMART" id="SM00871"/>
    </source>
</evidence>
<dbReference type="InterPro" id="IPR029441">
    <property type="entry name" value="Cass2"/>
</dbReference>
<evidence type="ECO:0000313" key="3">
    <source>
        <dbReference type="Proteomes" id="UP000243406"/>
    </source>
</evidence>
<sequence length="149" mass="17123">MQRKIVSVDGFKAVGMTYFGDNNNGEIPKMWQIFNQKFMEISNMSKPVLFYGICDSDVDEQGRFHYAAAVGVDSFENVPETMVTKTIPAGNYLVYTYEGDIKNLGEFYGKIFETYLPQSGHEMDMRPQLEVYDDRFMKTGAFDIYIPVK</sequence>
<organism evidence="2 3">
    <name type="scientific">Acetoanaerobium noterae</name>
    <dbReference type="NCBI Taxonomy" id="745369"/>
    <lineage>
        <taxon>Bacteria</taxon>
        <taxon>Bacillati</taxon>
        <taxon>Bacillota</taxon>
        <taxon>Clostridia</taxon>
        <taxon>Peptostreptococcales</taxon>
        <taxon>Filifactoraceae</taxon>
        <taxon>Acetoanaerobium</taxon>
    </lineage>
</organism>
<dbReference type="InterPro" id="IPR011256">
    <property type="entry name" value="Reg_factor_effector_dom_sf"/>
</dbReference>
<reference evidence="3" key="1">
    <citation type="submission" date="2017-02" db="EMBL/GenBank/DDBJ databases">
        <authorList>
            <person name="Varghese N."/>
            <person name="Submissions S."/>
        </authorList>
    </citation>
    <scope>NUCLEOTIDE SEQUENCE [LARGE SCALE GENOMIC DNA]</scope>
    <source>
        <strain evidence="3">ATCC 35199</strain>
    </source>
</reference>
<dbReference type="SUPFAM" id="SSF55136">
    <property type="entry name" value="Probable bacterial effector-binding domain"/>
    <property type="match status" value="1"/>
</dbReference>